<evidence type="ECO:0000313" key="2">
    <source>
        <dbReference type="Proteomes" id="UP000600547"/>
    </source>
</evidence>
<dbReference type="EMBL" id="BMQG01000016">
    <property type="protein sequence ID" value="GGM55097.1"/>
    <property type="molecule type" value="Genomic_DNA"/>
</dbReference>
<sequence>MGRLNARLARMTDAVRAGVTLETSERDFAARYAEFAAQGTLYPSREGSPLLEFGVAGRVLYLFDRSGPYAAQPGPARLVVHGVVEDGGLHRLDSGDHQEQVQTLGVSGVEGRGRVLAVWRQGLVVQARLPLVLGSFTPLPDVQVGDWVAFRTMPPLHGFVPA</sequence>
<organism evidence="1 2">
    <name type="scientific">Deinococcus arenae</name>
    <dbReference type="NCBI Taxonomy" id="1452751"/>
    <lineage>
        <taxon>Bacteria</taxon>
        <taxon>Thermotogati</taxon>
        <taxon>Deinococcota</taxon>
        <taxon>Deinococci</taxon>
        <taxon>Deinococcales</taxon>
        <taxon>Deinococcaceae</taxon>
        <taxon>Deinococcus</taxon>
    </lineage>
</organism>
<reference evidence="2" key="1">
    <citation type="journal article" date="2019" name="Int. J. Syst. Evol. Microbiol.">
        <title>The Global Catalogue of Microorganisms (GCM) 10K type strain sequencing project: providing services to taxonomists for standard genome sequencing and annotation.</title>
        <authorList>
            <consortium name="The Broad Institute Genomics Platform"/>
            <consortium name="The Broad Institute Genome Sequencing Center for Infectious Disease"/>
            <person name="Wu L."/>
            <person name="Ma J."/>
        </authorList>
    </citation>
    <scope>NUCLEOTIDE SEQUENCE [LARGE SCALE GENOMIC DNA]</scope>
    <source>
        <strain evidence="2">JCM 31047</strain>
    </source>
</reference>
<protein>
    <submittedName>
        <fullName evidence="1">Uncharacterized protein</fullName>
    </submittedName>
</protein>
<gene>
    <name evidence="1" type="ORF">GCM10008956_33790</name>
</gene>
<name>A0A8H9GS37_9DEIO</name>
<dbReference type="Proteomes" id="UP000600547">
    <property type="component" value="Unassembled WGS sequence"/>
</dbReference>
<accession>A0A8H9GS37</accession>
<keyword evidence="2" id="KW-1185">Reference proteome</keyword>
<proteinExistence type="predicted"/>
<comment type="caution">
    <text evidence="1">The sequence shown here is derived from an EMBL/GenBank/DDBJ whole genome shotgun (WGS) entry which is preliminary data.</text>
</comment>
<evidence type="ECO:0000313" key="1">
    <source>
        <dbReference type="EMBL" id="GGM55097.1"/>
    </source>
</evidence>
<dbReference type="AlphaFoldDB" id="A0A8H9GS37"/>